<feature type="compositionally biased region" description="Low complexity" evidence="1">
    <location>
        <begin position="505"/>
        <end position="524"/>
    </location>
</feature>
<keyword evidence="3" id="KW-1185">Reference proteome</keyword>
<organism evidence="2 3">
    <name type="scientific">Tribonema minus</name>
    <dbReference type="NCBI Taxonomy" id="303371"/>
    <lineage>
        <taxon>Eukaryota</taxon>
        <taxon>Sar</taxon>
        <taxon>Stramenopiles</taxon>
        <taxon>Ochrophyta</taxon>
        <taxon>PX clade</taxon>
        <taxon>Xanthophyceae</taxon>
        <taxon>Tribonematales</taxon>
        <taxon>Tribonemataceae</taxon>
        <taxon>Tribonema</taxon>
    </lineage>
</organism>
<feature type="compositionally biased region" description="Basic residues" evidence="1">
    <location>
        <begin position="11"/>
        <end position="23"/>
    </location>
</feature>
<feature type="region of interest" description="Disordered" evidence="1">
    <location>
        <begin position="364"/>
        <end position="531"/>
    </location>
</feature>
<feature type="region of interest" description="Disordered" evidence="1">
    <location>
        <begin position="1"/>
        <end position="23"/>
    </location>
</feature>
<feature type="compositionally biased region" description="Basic and acidic residues" evidence="1">
    <location>
        <begin position="390"/>
        <end position="402"/>
    </location>
</feature>
<proteinExistence type="predicted"/>
<evidence type="ECO:0000256" key="1">
    <source>
        <dbReference type="SAM" id="MobiDB-lite"/>
    </source>
</evidence>
<dbReference type="Proteomes" id="UP000664859">
    <property type="component" value="Unassembled WGS sequence"/>
</dbReference>
<feature type="compositionally biased region" description="Basic and acidic residues" evidence="1">
    <location>
        <begin position="439"/>
        <end position="453"/>
    </location>
</feature>
<evidence type="ECO:0000313" key="3">
    <source>
        <dbReference type="Proteomes" id="UP000664859"/>
    </source>
</evidence>
<feature type="compositionally biased region" description="Low complexity" evidence="1">
    <location>
        <begin position="412"/>
        <end position="436"/>
    </location>
</feature>
<feature type="compositionally biased region" description="Gly residues" evidence="1">
    <location>
        <begin position="1"/>
        <end position="10"/>
    </location>
</feature>
<name>A0A835Z5Q0_9STRA</name>
<protein>
    <submittedName>
        <fullName evidence="2">Uncharacterized protein</fullName>
    </submittedName>
</protein>
<dbReference type="EMBL" id="JAFCMP010000077">
    <property type="protein sequence ID" value="KAG5188117.1"/>
    <property type="molecule type" value="Genomic_DNA"/>
</dbReference>
<comment type="caution">
    <text evidence="2">The sequence shown here is derived from an EMBL/GenBank/DDBJ whole genome shotgun (WGS) entry which is preliminary data.</text>
</comment>
<dbReference type="AlphaFoldDB" id="A0A835Z5Q0"/>
<sequence length="588" mass="63650">MGDGESCGCGRGRRSSMQRSRQHQQWRRRAALLAVALASLLDDSYAMVAPRGLALAAGSASRSLQPRSQHRRTCVVLMTGAAHPVQSPCSHFPLLITIGPQCAGKTTTLLALGQSLGGARICDVAIDDHPDVYYKLPTACALDPDSITPQQDVLLFDKTVSERMADYTVVGKCLVAKRLEGLLTADEFREQWLSSVEFYPYPDGEVEELWIAAVEAAVAAGLRMETPTVDLFVPNGHYPRGVRDSNRRLRQECSRHPGPVAWGNTNTKSKDYREALECAQAVNRPVRYLRWGHELPAVPLRDLFARDLRRFAATGRYVPPQAVAAALRRVEHLYARTDGGDPALLTAAAGFQMGAGARVRAVSRPAGAALPPRQREQQALRARRAAPRPQRQEQGERRHELRPLPQEGGGERAQQQPQQRQRRQAAAAAPQQQQQHGAHHGDGGSDDAEPQHARHEHHSVNGDAAVLLPDPRPRRSAAPSPTRPRRSAAAAAGDDDAQQHSDHVAAAAAAPKRAASRRPSSARHGSGGGDRVDAAASEGLFMFSWGGGGDRGGVKFAGGAGAIALRRPPAWQEALQEALRRVLEVCCY</sequence>
<dbReference type="OrthoDB" id="48357at2759"/>
<gene>
    <name evidence="2" type="ORF">JKP88DRAFT_267700</name>
</gene>
<evidence type="ECO:0000313" key="2">
    <source>
        <dbReference type="EMBL" id="KAG5188117.1"/>
    </source>
</evidence>
<accession>A0A835Z5Q0</accession>
<reference evidence="2" key="1">
    <citation type="submission" date="2021-02" db="EMBL/GenBank/DDBJ databases">
        <title>First Annotated Genome of the Yellow-green Alga Tribonema minus.</title>
        <authorList>
            <person name="Mahan K.M."/>
        </authorList>
    </citation>
    <scope>NUCLEOTIDE SEQUENCE</scope>
    <source>
        <strain evidence="2">UTEX B ZZ1240</strain>
    </source>
</reference>